<dbReference type="EMBL" id="JACOPO010000005">
    <property type="protein sequence ID" value="MBC5723022.1"/>
    <property type="molecule type" value="Genomic_DNA"/>
</dbReference>
<reference evidence="1" key="1">
    <citation type="submission" date="2020-08" db="EMBL/GenBank/DDBJ databases">
        <title>Genome public.</title>
        <authorList>
            <person name="Liu C."/>
            <person name="Sun Q."/>
        </authorList>
    </citation>
    <scope>NUCLEOTIDE SEQUENCE</scope>
    <source>
        <strain evidence="1">NSJ-23</strain>
    </source>
</reference>
<dbReference type="AlphaFoldDB" id="A0A8J6M8P2"/>
<dbReference type="RefSeq" id="WP_147572474.1">
    <property type="nucleotide sequence ID" value="NZ_JACOPO010000005.1"/>
</dbReference>
<comment type="caution">
    <text evidence="1">The sequence shown here is derived from an EMBL/GenBank/DDBJ whole genome shotgun (WGS) entry which is preliminary data.</text>
</comment>
<dbReference type="Proteomes" id="UP000628736">
    <property type="component" value="Unassembled WGS sequence"/>
</dbReference>
<proteinExistence type="predicted"/>
<sequence length="73" mass="7991">MYSNDFEAAFSCFLERRDYDEAANQMFTLARLAFAAGWQAAGGTPPQEEPIFTLLRGGAEDGQREAASQPEIG</sequence>
<name>A0A8J6M8P2_9FIRM</name>
<protein>
    <submittedName>
        <fullName evidence="1">Uncharacterized protein</fullName>
    </submittedName>
</protein>
<evidence type="ECO:0000313" key="2">
    <source>
        <dbReference type="Proteomes" id="UP000628736"/>
    </source>
</evidence>
<gene>
    <name evidence="1" type="ORF">H8S11_09370</name>
</gene>
<evidence type="ECO:0000313" key="1">
    <source>
        <dbReference type="EMBL" id="MBC5723022.1"/>
    </source>
</evidence>
<keyword evidence="2" id="KW-1185">Reference proteome</keyword>
<accession>A0A8J6M8P2</accession>
<organism evidence="1 2">
    <name type="scientific">Flintibacter hominis</name>
    <dbReference type="NCBI Taxonomy" id="2763048"/>
    <lineage>
        <taxon>Bacteria</taxon>
        <taxon>Bacillati</taxon>
        <taxon>Bacillota</taxon>
        <taxon>Clostridia</taxon>
        <taxon>Eubacteriales</taxon>
        <taxon>Flintibacter</taxon>
    </lineage>
</organism>